<dbReference type="GO" id="GO:0003677">
    <property type="term" value="F:DNA binding"/>
    <property type="evidence" value="ECO:0007669"/>
    <property type="project" value="InterPro"/>
</dbReference>
<dbReference type="AlphaFoldDB" id="A0A2V4N8E5"/>
<accession>A0A2V4N8E5</accession>
<dbReference type="OrthoDB" id="7062584at2"/>
<evidence type="ECO:0000256" key="1">
    <source>
        <dbReference type="SAM" id="MobiDB-lite"/>
    </source>
</evidence>
<evidence type="ECO:0000313" key="4">
    <source>
        <dbReference type="Proteomes" id="UP000248039"/>
    </source>
</evidence>
<dbReference type="SUPFAM" id="SSF47413">
    <property type="entry name" value="lambda repressor-like DNA-binding domains"/>
    <property type="match status" value="1"/>
</dbReference>
<dbReference type="Gene3D" id="1.10.260.40">
    <property type="entry name" value="lambda repressor-like DNA-binding domains"/>
    <property type="match status" value="1"/>
</dbReference>
<feature type="domain" description="HTH cro/C1-type" evidence="2">
    <location>
        <begin position="42"/>
        <end position="96"/>
    </location>
</feature>
<organism evidence="3 4">
    <name type="scientific">Streptomyces tateyamensis</name>
    <dbReference type="NCBI Taxonomy" id="565073"/>
    <lineage>
        <taxon>Bacteria</taxon>
        <taxon>Bacillati</taxon>
        <taxon>Actinomycetota</taxon>
        <taxon>Actinomycetes</taxon>
        <taxon>Kitasatosporales</taxon>
        <taxon>Streptomycetaceae</taxon>
        <taxon>Streptomyces</taxon>
    </lineage>
</organism>
<dbReference type="InterPro" id="IPR010982">
    <property type="entry name" value="Lambda_DNA-bd_dom_sf"/>
</dbReference>
<gene>
    <name evidence="3" type="ORF">C7C46_23920</name>
</gene>
<evidence type="ECO:0000259" key="2">
    <source>
        <dbReference type="PROSITE" id="PS50943"/>
    </source>
</evidence>
<dbReference type="Proteomes" id="UP000248039">
    <property type="component" value="Unassembled WGS sequence"/>
</dbReference>
<sequence length="251" mass="26576">MGRGCGGSGSVGWRPPVTSPRIGTVTKHQQDTGAQAAMRRRIIDRCEQLGLSREDLAARAGMAPHYLSYLTQAAADFDRAGLLRVAAALGLGYQELTEGRTDATPGQQGQVARPALVQLSEAECWEHLGSHGLGRIALPDPDGPTVVPVNYLVDGRTVVYRTEPGSLGACPSGAPLSFEADRVDERLSKGWSVLLVGTAEHPGPAETAPLDRRAAQGHPVPAGAGQLWIRVRPHRVAGRRIGTVDQDGHLV</sequence>
<dbReference type="InterPro" id="IPR001387">
    <property type="entry name" value="Cro/C1-type_HTH"/>
</dbReference>
<feature type="compositionally biased region" description="Gly residues" evidence="1">
    <location>
        <begin position="1"/>
        <end position="10"/>
    </location>
</feature>
<dbReference type="Gene3D" id="2.30.110.10">
    <property type="entry name" value="Electron Transport, Fmn-binding Protein, Chain A"/>
    <property type="match status" value="1"/>
</dbReference>
<reference evidence="3 4" key="1">
    <citation type="submission" date="2018-03" db="EMBL/GenBank/DDBJ databases">
        <title>Bioinformatic expansion and discovery of thiopeptide antibiotics.</title>
        <authorList>
            <person name="Schwalen C.J."/>
            <person name="Hudson G.A."/>
            <person name="Mitchell D.A."/>
        </authorList>
    </citation>
    <scope>NUCLEOTIDE SEQUENCE [LARGE SCALE GENOMIC DNA]</scope>
    <source>
        <strain evidence="3 4">ATCC 21389</strain>
    </source>
</reference>
<dbReference type="InterPro" id="IPR012349">
    <property type="entry name" value="Split_barrel_FMN-bd"/>
</dbReference>
<dbReference type="EMBL" id="PYBW01000095">
    <property type="protein sequence ID" value="PYC74468.1"/>
    <property type="molecule type" value="Genomic_DNA"/>
</dbReference>
<dbReference type="PROSITE" id="PS50943">
    <property type="entry name" value="HTH_CROC1"/>
    <property type="match status" value="1"/>
</dbReference>
<dbReference type="Pfam" id="PF12900">
    <property type="entry name" value="Pyridox_ox_2"/>
    <property type="match status" value="1"/>
</dbReference>
<dbReference type="InterPro" id="IPR024747">
    <property type="entry name" value="Pyridox_Oxase-rel"/>
</dbReference>
<feature type="region of interest" description="Disordered" evidence="1">
    <location>
        <begin position="1"/>
        <end position="35"/>
    </location>
</feature>
<name>A0A2V4N8E5_9ACTN</name>
<evidence type="ECO:0000313" key="3">
    <source>
        <dbReference type="EMBL" id="PYC74468.1"/>
    </source>
</evidence>
<protein>
    <submittedName>
        <fullName evidence="3">XRE family transcriptional regulator</fullName>
    </submittedName>
</protein>
<comment type="caution">
    <text evidence="3">The sequence shown here is derived from an EMBL/GenBank/DDBJ whole genome shotgun (WGS) entry which is preliminary data.</text>
</comment>
<dbReference type="SMART" id="SM00530">
    <property type="entry name" value="HTH_XRE"/>
    <property type="match status" value="1"/>
</dbReference>
<dbReference type="CDD" id="cd00093">
    <property type="entry name" value="HTH_XRE"/>
    <property type="match status" value="1"/>
</dbReference>
<proteinExistence type="predicted"/>
<keyword evidence="4" id="KW-1185">Reference proteome</keyword>
<dbReference type="SUPFAM" id="SSF50475">
    <property type="entry name" value="FMN-binding split barrel"/>
    <property type="match status" value="1"/>
</dbReference>